<feature type="transmembrane region" description="Helical" evidence="1">
    <location>
        <begin position="103"/>
        <end position="129"/>
    </location>
</feature>
<proteinExistence type="predicted"/>
<feature type="transmembrane region" description="Helical" evidence="1">
    <location>
        <begin position="62"/>
        <end position="83"/>
    </location>
</feature>
<sequence length="159" mass="18626">MGYFKTLSQTIDNAQRLKELHQYIERHNVPVTSKDDLSHQIIEIERYLGGSKYANLNKKKRSANIISGILALPLLIFSLFLFFSRYQKYFSFGFDIENMMKNLFLMIIEYPWAVILYAVAFAAMVFYFYRLNSQSMAEVDKIIHAFMTKSPSIIKPIIE</sequence>
<keyword evidence="1" id="KW-0812">Transmembrane</keyword>
<evidence type="ECO:0000313" key="2">
    <source>
        <dbReference type="EMBL" id="QTF09443.1"/>
    </source>
</evidence>
<accession>A0ABX7UUL6</accession>
<dbReference type="Proteomes" id="UP000671960">
    <property type="component" value="Chromosome"/>
</dbReference>
<organism evidence="2 3">
    <name type="scientific">Brenneria izadpanahii</name>
    <dbReference type="NCBI Taxonomy" id="2722756"/>
    <lineage>
        <taxon>Bacteria</taxon>
        <taxon>Pseudomonadati</taxon>
        <taxon>Pseudomonadota</taxon>
        <taxon>Gammaproteobacteria</taxon>
        <taxon>Enterobacterales</taxon>
        <taxon>Pectobacteriaceae</taxon>
        <taxon>Brenneria</taxon>
    </lineage>
</organism>
<dbReference type="RefSeq" id="WP_208227945.1">
    <property type="nucleotide sequence ID" value="NZ_CP050854.1"/>
</dbReference>
<reference evidence="2 3" key="1">
    <citation type="submission" date="2020-03" db="EMBL/GenBank/DDBJ databases">
        <authorList>
            <person name="Bakhshi Ganjeh M."/>
        </authorList>
    </citation>
    <scope>NUCLEOTIDE SEQUENCE [LARGE SCALE GENOMIC DNA]</scope>
    <source>
        <strain evidence="3">Iran 50</strain>
    </source>
</reference>
<dbReference type="InterPro" id="IPR046079">
    <property type="entry name" value="DUF6097"/>
</dbReference>
<keyword evidence="1" id="KW-0472">Membrane</keyword>
<protein>
    <submittedName>
        <fullName evidence="2">Uncharacterized protein</fullName>
    </submittedName>
</protein>
<keyword evidence="3" id="KW-1185">Reference proteome</keyword>
<keyword evidence="1" id="KW-1133">Transmembrane helix</keyword>
<evidence type="ECO:0000256" key="1">
    <source>
        <dbReference type="SAM" id="Phobius"/>
    </source>
</evidence>
<gene>
    <name evidence="2" type="ORF">HC231_17155</name>
</gene>
<evidence type="ECO:0000313" key="3">
    <source>
        <dbReference type="Proteomes" id="UP000671960"/>
    </source>
</evidence>
<dbReference type="Pfam" id="PF19592">
    <property type="entry name" value="DUF6097"/>
    <property type="match status" value="1"/>
</dbReference>
<dbReference type="EMBL" id="CP050854">
    <property type="protein sequence ID" value="QTF09443.1"/>
    <property type="molecule type" value="Genomic_DNA"/>
</dbReference>
<name>A0ABX7UUL6_9GAMM</name>